<dbReference type="EMBL" id="WLCG01000011">
    <property type="protein sequence ID" value="MTB64918.1"/>
    <property type="molecule type" value="Genomic_DNA"/>
</dbReference>
<organism evidence="4 5">
    <name type="scientific">Streptococcus zhangguiae</name>
    <dbReference type="NCBI Taxonomy" id="2664091"/>
    <lineage>
        <taxon>Bacteria</taxon>
        <taxon>Bacillati</taxon>
        <taxon>Bacillota</taxon>
        <taxon>Bacilli</taxon>
        <taxon>Lactobacillales</taxon>
        <taxon>Streptococcaceae</taxon>
        <taxon>Streptococcus</taxon>
    </lineage>
</organism>
<protein>
    <submittedName>
        <fullName evidence="4">CPBP family intramembrane metalloprotease</fullName>
    </submittedName>
</protein>
<keyword evidence="2" id="KW-0472">Membrane</keyword>
<feature type="transmembrane region" description="Helical" evidence="2">
    <location>
        <begin position="112"/>
        <end position="131"/>
    </location>
</feature>
<feature type="transmembrane region" description="Helical" evidence="2">
    <location>
        <begin position="167"/>
        <end position="184"/>
    </location>
</feature>
<comment type="caution">
    <text evidence="4">The sequence shown here is derived from an EMBL/GenBank/DDBJ whole genome shotgun (WGS) entry which is preliminary data.</text>
</comment>
<gene>
    <name evidence="4" type="ORF">GGG87_07905</name>
</gene>
<feature type="transmembrane region" description="Helical" evidence="2">
    <location>
        <begin position="7"/>
        <end position="27"/>
    </location>
</feature>
<evidence type="ECO:0000256" key="1">
    <source>
        <dbReference type="ARBA" id="ARBA00009067"/>
    </source>
</evidence>
<keyword evidence="4" id="KW-0482">Metalloprotease</keyword>
<feature type="transmembrane region" description="Helical" evidence="2">
    <location>
        <begin position="43"/>
        <end position="62"/>
    </location>
</feature>
<comment type="similarity">
    <text evidence="1">Belongs to the UPF0177 family.</text>
</comment>
<dbReference type="InterPro" id="IPR052710">
    <property type="entry name" value="CAAX_protease"/>
</dbReference>
<keyword evidence="2" id="KW-1133">Transmembrane helix</keyword>
<keyword evidence="4" id="KW-0378">Hydrolase</keyword>
<feature type="transmembrane region" description="Helical" evidence="2">
    <location>
        <begin position="74"/>
        <end position="100"/>
    </location>
</feature>
<dbReference type="Pfam" id="PF02517">
    <property type="entry name" value="Rce1-like"/>
    <property type="match status" value="1"/>
</dbReference>
<reference evidence="4 5" key="1">
    <citation type="submission" date="2019-11" db="EMBL/GenBank/DDBJ databases">
        <title>Streptococcis sp. isolated from the respiratory tract of Marmot.</title>
        <authorList>
            <person name="Zhang G."/>
        </authorList>
    </citation>
    <scope>NUCLEOTIDE SEQUENCE [LARGE SCALE GENOMIC DNA]</scope>
    <source>
        <strain evidence="5">zg-86</strain>
    </source>
</reference>
<sequence length="212" mass="24176">MDFLKEILMIFEKVMSFFAAILGYFVFDLICWQLNQGDFHQHQLVYIVGNSLIVLLLLYVISKGKIATLRLPSWSDLGLVVLAFLALFLFDVVYTNVISFQSGAAREVHDTIVQGISLSFFIDVCFFGPIREEILTRGFLQKGVCNNSWWGLLLAATYFSILHGPENSATFLYYGVMGAIFGWLHKKSDNLVLSILLHIAWNSMVMFFVLRH</sequence>
<dbReference type="PANTHER" id="PTHR36435:SF1">
    <property type="entry name" value="CAAX AMINO TERMINAL PROTEASE FAMILY PROTEIN"/>
    <property type="match status" value="1"/>
</dbReference>
<feature type="transmembrane region" description="Helical" evidence="2">
    <location>
        <begin position="143"/>
        <end position="161"/>
    </location>
</feature>
<dbReference type="InterPro" id="IPR003675">
    <property type="entry name" value="Rce1/LyrA-like_dom"/>
</dbReference>
<proteinExistence type="inferred from homology"/>
<evidence type="ECO:0000313" key="5">
    <source>
        <dbReference type="Proteomes" id="UP000435060"/>
    </source>
</evidence>
<keyword evidence="2" id="KW-0812">Transmembrane</keyword>
<dbReference type="GO" id="GO:0008237">
    <property type="term" value="F:metallopeptidase activity"/>
    <property type="evidence" value="ECO:0007669"/>
    <property type="project" value="UniProtKB-KW"/>
</dbReference>
<evidence type="ECO:0000259" key="3">
    <source>
        <dbReference type="Pfam" id="PF02517"/>
    </source>
</evidence>
<keyword evidence="5" id="KW-1185">Reference proteome</keyword>
<feature type="domain" description="CAAX prenyl protease 2/Lysostaphin resistance protein A-like" evidence="3">
    <location>
        <begin position="118"/>
        <end position="204"/>
    </location>
</feature>
<feature type="transmembrane region" description="Helical" evidence="2">
    <location>
        <begin position="191"/>
        <end position="210"/>
    </location>
</feature>
<name>A0ABW9R546_9STRE</name>
<keyword evidence="4" id="KW-0645">Protease</keyword>
<evidence type="ECO:0000256" key="2">
    <source>
        <dbReference type="SAM" id="Phobius"/>
    </source>
</evidence>
<accession>A0ABW9R546</accession>
<dbReference type="Proteomes" id="UP000435060">
    <property type="component" value="Unassembled WGS sequence"/>
</dbReference>
<dbReference type="PANTHER" id="PTHR36435">
    <property type="entry name" value="SLR1288 PROTEIN"/>
    <property type="match status" value="1"/>
</dbReference>
<evidence type="ECO:0000313" key="4">
    <source>
        <dbReference type="EMBL" id="MTB64918.1"/>
    </source>
</evidence>